<dbReference type="AlphaFoldDB" id="A0A4T0HJ78"/>
<evidence type="ECO:0000313" key="7">
    <source>
        <dbReference type="Proteomes" id="UP000310689"/>
    </source>
</evidence>
<dbReference type="InterPro" id="IPR004910">
    <property type="entry name" value="Yippee/Mis18/Cereblon"/>
</dbReference>
<organism evidence="6 7">
    <name type="scientific">Wallemia ichthyophaga</name>
    <dbReference type="NCBI Taxonomy" id="245174"/>
    <lineage>
        <taxon>Eukaryota</taxon>
        <taxon>Fungi</taxon>
        <taxon>Dikarya</taxon>
        <taxon>Basidiomycota</taxon>
        <taxon>Wallemiomycotina</taxon>
        <taxon>Wallemiomycetes</taxon>
        <taxon>Wallemiales</taxon>
        <taxon>Wallemiaceae</taxon>
        <taxon>Wallemia</taxon>
    </lineage>
</organism>
<evidence type="ECO:0000259" key="5">
    <source>
        <dbReference type="PROSITE" id="PS51792"/>
    </source>
</evidence>
<comment type="similarity">
    <text evidence="1 4">Belongs to the yippee family.</text>
</comment>
<dbReference type="InterPro" id="IPR039058">
    <property type="entry name" value="Yippee_fam"/>
</dbReference>
<dbReference type="EMBL" id="SPOI01000138">
    <property type="protein sequence ID" value="TIB36018.1"/>
    <property type="molecule type" value="Genomic_DNA"/>
</dbReference>
<evidence type="ECO:0000256" key="3">
    <source>
        <dbReference type="ARBA" id="ARBA00022833"/>
    </source>
</evidence>
<feature type="domain" description="Yippee" evidence="5">
    <location>
        <begin position="14"/>
        <end position="116"/>
    </location>
</feature>
<gene>
    <name evidence="6" type="ORF">E3P86_02586</name>
</gene>
<dbReference type="PANTHER" id="PTHR13848">
    <property type="entry name" value="PROTEIN YIPPEE-LIKE CG15309-RELATED"/>
    <property type="match status" value="1"/>
</dbReference>
<name>A0A4T0HJ78_WALIC</name>
<evidence type="ECO:0000256" key="1">
    <source>
        <dbReference type="ARBA" id="ARBA00005613"/>
    </source>
</evidence>
<accession>A0A4T0HJ78</accession>
<comment type="caution">
    <text evidence="6">The sequence shown here is derived from an EMBL/GenBank/DDBJ whole genome shotgun (WGS) entry which is preliminary data.</text>
</comment>
<reference evidence="6 7" key="1">
    <citation type="submission" date="2019-03" db="EMBL/GenBank/DDBJ databases">
        <title>Sequencing 23 genomes of Wallemia ichthyophaga.</title>
        <authorList>
            <person name="Gostincar C."/>
        </authorList>
    </citation>
    <scope>NUCLEOTIDE SEQUENCE [LARGE SCALE GENOMIC DNA]</scope>
    <source>
        <strain evidence="6 7">EXF-6200</strain>
    </source>
</reference>
<evidence type="ECO:0000256" key="4">
    <source>
        <dbReference type="RuleBase" id="RU110713"/>
    </source>
</evidence>
<evidence type="ECO:0000313" key="6">
    <source>
        <dbReference type="EMBL" id="TIB36018.1"/>
    </source>
</evidence>
<dbReference type="GO" id="GO:0046872">
    <property type="term" value="F:metal ion binding"/>
    <property type="evidence" value="ECO:0007669"/>
    <property type="project" value="UniProtKB-KW"/>
</dbReference>
<dbReference type="Proteomes" id="UP000310689">
    <property type="component" value="Unassembled WGS sequence"/>
</dbReference>
<keyword evidence="3" id="KW-0862">Zinc</keyword>
<dbReference type="InterPro" id="IPR034751">
    <property type="entry name" value="Yippee"/>
</dbReference>
<sequence>MGYTYRRYIRSESGAFGCVNCKTHLAALEDLESHAFQGQTGRALLFRSVLTRNSLNYTLSKAEERGMTTGVHTVADLECRRCKLQLGWKYLYAYDESQKYKEGKYILEKARIVKVDGGLSRRRTQLFSNGVVYSDDQASDDD</sequence>
<keyword evidence="2" id="KW-0479">Metal-binding</keyword>
<dbReference type="Pfam" id="PF03226">
    <property type="entry name" value="Yippee-Mis18"/>
    <property type="match status" value="1"/>
</dbReference>
<proteinExistence type="inferred from homology"/>
<dbReference type="PROSITE" id="PS51792">
    <property type="entry name" value="YIPPEE"/>
    <property type="match status" value="1"/>
</dbReference>
<evidence type="ECO:0000256" key="2">
    <source>
        <dbReference type="ARBA" id="ARBA00022723"/>
    </source>
</evidence>
<protein>
    <recommendedName>
        <fullName evidence="4">Protein yippee-like</fullName>
    </recommendedName>
</protein>